<gene>
    <name evidence="3" type="ORF">BkAM31D_20935</name>
</gene>
<keyword evidence="2" id="KW-0732">Signal</keyword>
<keyword evidence="1" id="KW-0175">Coiled coil</keyword>
<sequence precursor="true">MKKIASLLLLVLLLTACGPKEDASVDIAEAENEVIASEQKVVSNEEEEIEEIETDEYGNPKLTEVGQILEEPGYGTLELMKIKEVNETVNIDPIQVKIDDIKLFKLTNVPVETKNQLSMYMDSKNVPDELHYIQIVYSSENIEEKNIDWFGIDKVVLSNGQQLNATLNDFIIGEDDFDSIFYGKVKKEGVVGLFYKGNPEEITSVNIIFSQSMDADFYETITEKQQVKYEL</sequence>
<feature type="signal peptide" evidence="2">
    <location>
        <begin position="1"/>
        <end position="22"/>
    </location>
</feature>
<evidence type="ECO:0000256" key="1">
    <source>
        <dbReference type="SAM" id="Coils"/>
    </source>
</evidence>
<dbReference type="KEGG" id="bkw:BkAM31D_20935"/>
<feature type="coiled-coil region" evidence="1">
    <location>
        <begin position="20"/>
        <end position="55"/>
    </location>
</feature>
<name>A0A1X9MF80_9BACI</name>
<evidence type="ECO:0008006" key="5">
    <source>
        <dbReference type="Google" id="ProtNLM"/>
    </source>
</evidence>
<keyword evidence="4" id="KW-1185">Reference proteome</keyword>
<accession>A0A1X9MF80</accession>
<protein>
    <recommendedName>
        <fullName evidence="5">Lipoprotein</fullName>
    </recommendedName>
</protein>
<evidence type="ECO:0000313" key="4">
    <source>
        <dbReference type="Proteomes" id="UP000193006"/>
    </source>
</evidence>
<dbReference type="STRING" id="199441.BkAM31D_20935"/>
<dbReference type="EMBL" id="CP020814">
    <property type="protein sequence ID" value="ARK32107.1"/>
    <property type="molecule type" value="Genomic_DNA"/>
</dbReference>
<dbReference type="AlphaFoldDB" id="A0A1X9MF80"/>
<evidence type="ECO:0000313" key="3">
    <source>
        <dbReference type="EMBL" id="ARK32107.1"/>
    </source>
</evidence>
<proteinExistence type="predicted"/>
<reference evidence="3 4" key="1">
    <citation type="submission" date="2017-04" db="EMBL/GenBank/DDBJ databases">
        <title>Bacillus krulwichiae AM31D Genome sequencing and assembly.</title>
        <authorList>
            <person name="Krulwich T.A."/>
            <person name="Anastor L."/>
            <person name="Ehrlich R."/>
            <person name="Ehrlich G.D."/>
            <person name="Janto B."/>
        </authorList>
    </citation>
    <scope>NUCLEOTIDE SEQUENCE [LARGE SCALE GENOMIC DNA]</scope>
    <source>
        <strain evidence="3 4">AM31D</strain>
    </source>
</reference>
<dbReference type="Proteomes" id="UP000193006">
    <property type="component" value="Chromosome"/>
</dbReference>
<evidence type="ECO:0000256" key="2">
    <source>
        <dbReference type="SAM" id="SignalP"/>
    </source>
</evidence>
<dbReference type="RefSeq" id="WP_066161079.1">
    <property type="nucleotide sequence ID" value="NZ_CP020814.1"/>
</dbReference>
<dbReference type="PROSITE" id="PS51257">
    <property type="entry name" value="PROKAR_LIPOPROTEIN"/>
    <property type="match status" value="1"/>
</dbReference>
<feature type="chain" id="PRO_5038793261" description="Lipoprotein" evidence="2">
    <location>
        <begin position="23"/>
        <end position="231"/>
    </location>
</feature>
<organism evidence="3 4">
    <name type="scientific">Halalkalibacter krulwichiae</name>
    <dbReference type="NCBI Taxonomy" id="199441"/>
    <lineage>
        <taxon>Bacteria</taxon>
        <taxon>Bacillati</taxon>
        <taxon>Bacillota</taxon>
        <taxon>Bacilli</taxon>
        <taxon>Bacillales</taxon>
        <taxon>Bacillaceae</taxon>
        <taxon>Halalkalibacter</taxon>
    </lineage>
</organism>